<dbReference type="GeneID" id="18937457"/>
<gene>
    <name evidence="2" type="ORF">MELLADRAFT_96048</name>
</gene>
<dbReference type="InParanoid" id="F4SAR8"/>
<dbReference type="VEuPathDB" id="FungiDB:MELLADRAFT_96048"/>
<evidence type="ECO:0000313" key="2">
    <source>
        <dbReference type="EMBL" id="EGF98263.1"/>
    </source>
</evidence>
<proteinExistence type="predicted"/>
<protein>
    <submittedName>
        <fullName evidence="2">Uncharacterized protein</fullName>
    </submittedName>
</protein>
<organism evidence="3">
    <name type="scientific">Melampsora larici-populina (strain 98AG31 / pathotype 3-4-7)</name>
    <name type="common">Poplar leaf rust fungus</name>
    <dbReference type="NCBI Taxonomy" id="747676"/>
    <lineage>
        <taxon>Eukaryota</taxon>
        <taxon>Fungi</taxon>
        <taxon>Dikarya</taxon>
        <taxon>Basidiomycota</taxon>
        <taxon>Pucciniomycotina</taxon>
        <taxon>Pucciniomycetes</taxon>
        <taxon>Pucciniales</taxon>
        <taxon>Melampsoraceae</taxon>
        <taxon>Melampsora</taxon>
    </lineage>
</organism>
<accession>F4SAR8</accession>
<feature type="region of interest" description="Disordered" evidence="1">
    <location>
        <begin position="1"/>
        <end position="54"/>
    </location>
</feature>
<feature type="compositionally biased region" description="Polar residues" evidence="1">
    <location>
        <begin position="299"/>
        <end position="315"/>
    </location>
</feature>
<feature type="region of interest" description="Disordered" evidence="1">
    <location>
        <begin position="299"/>
        <end position="376"/>
    </location>
</feature>
<keyword evidence="3" id="KW-1185">Reference proteome</keyword>
<sequence>MSQASQHRFFPAPKKKKKTPNTQQTPAKKALTQITNLSRSQPLGLQSQSQGTPNCSLCNQTKCRISERHKSGPEEPLLKQTKTTTKITKPQPKKASAPKKPIAKGQGNEKQARQLSSPPIPPPLTPPLPCRGPNASRPCDLHNLFSLPGPIELISINIATVPILTIITLLWANEYALVTLALSNRQQMTTLHNDITRQITKIQEAVTAHGGGNGSSAAATPWLGKEDACSNRYRHAFAILCLAEDQDVFGNKHTLEDLRPLTCFPIPNEIAIADVMQHLKETFDNKVPEEQRLHQTTITATSNKVPEQTSITATKKQGARVEDENEDVDVEDEDEDEEVEDEEEEEEVEDEEEEEEVEDEEEEEEVEDEEGSDDKE</sequence>
<evidence type="ECO:0000256" key="1">
    <source>
        <dbReference type="SAM" id="MobiDB-lite"/>
    </source>
</evidence>
<dbReference type="EMBL" id="GL883180">
    <property type="protein sequence ID" value="EGF98263.1"/>
    <property type="molecule type" value="Genomic_DNA"/>
</dbReference>
<dbReference type="AlphaFoldDB" id="F4SAR8"/>
<feature type="compositionally biased region" description="Low complexity" evidence="1">
    <location>
        <begin position="20"/>
        <end position="29"/>
    </location>
</feature>
<dbReference type="Proteomes" id="UP000001072">
    <property type="component" value="Unassembled WGS sequence"/>
</dbReference>
<dbReference type="HOGENOM" id="CLU_735832_0_0_1"/>
<dbReference type="STRING" id="747676.F4SAR8"/>
<dbReference type="RefSeq" id="XP_007418459.1">
    <property type="nucleotide sequence ID" value="XM_007418397.1"/>
</dbReference>
<dbReference type="KEGG" id="mlr:MELLADRAFT_96048"/>
<feature type="compositionally biased region" description="Low complexity" evidence="1">
    <location>
        <begin position="79"/>
        <end position="104"/>
    </location>
</feature>
<feature type="compositionally biased region" description="Acidic residues" evidence="1">
    <location>
        <begin position="323"/>
        <end position="376"/>
    </location>
</feature>
<name>F4SAR8_MELLP</name>
<evidence type="ECO:0000313" key="3">
    <source>
        <dbReference type="Proteomes" id="UP000001072"/>
    </source>
</evidence>
<feature type="compositionally biased region" description="Basic and acidic residues" evidence="1">
    <location>
        <begin position="67"/>
        <end position="77"/>
    </location>
</feature>
<reference evidence="3" key="1">
    <citation type="journal article" date="2011" name="Proc. Natl. Acad. Sci. U.S.A.">
        <title>Obligate biotrophy features unraveled by the genomic analysis of rust fungi.</title>
        <authorList>
            <person name="Duplessis S."/>
            <person name="Cuomo C.A."/>
            <person name="Lin Y.-C."/>
            <person name="Aerts A."/>
            <person name="Tisserant E."/>
            <person name="Veneault-Fourrey C."/>
            <person name="Joly D.L."/>
            <person name="Hacquard S."/>
            <person name="Amselem J."/>
            <person name="Cantarel B.L."/>
            <person name="Chiu R."/>
            <person name="Coutinho P.M."/>
            <person name="Feau N."/>
            <person name="Field M."/>
            <person name="Frey P."/>
            <person name="Gelhaye E."/>
            <person name="Goldberg J."/>
            <person name="Grabherr M.G."/>
            <person name="Kodira C.D."/>
            <person name="Kohler A."/>
            <person name="Kuees U."/>
            <person name="Lindquist E.A."/>
            <person name="Lucas S.M."/>
            <person name="Mago R."/>
            <person name="Mauceli E."/>
            <person name="Morin E."/>
            <person name="Murat C."/>
            <person name="Pangilinan J.L."/>
            <person name="Park R."/>
            <person name="Pearson M."/>
            <person name="Quesneville H."/>
            <person name="Rouhier N."/>
            <person name="Sakthikumar S."/>
            <person name="Salamov A.A."/>
            <person name="Schmutz J."/>
            <person name="Selles B."/>
            <person name="Shapiro H."/>
            <person name="Tanguay P."/>
            <person name="Tuskan G.A."/>
            <person name="Henrissat B."/>
            <person name="Van de Peer Y."/>
            <person name="Rouze P."/>
            <person name="Ellis J.G."/>
            <person name="Dodds P.N."/>
            <person name="Schein J.E."/>
            <person name="Zhong S."/>
            <person name="Hamelin R.C."/>
            <person name="Grigoriev I.V."/>
            <person name="Szabo L.J."/>
            <person name="Martin F."/>
        </authorList>
    </citation>
    <scope>NUCLEOTIDE SEQUENCE [LARGE SCALE GENOMIC DNA]</scope>
    <source>
        <strain evidence="3">98AG31 / pathotype 3-4-7</strain>
    </source>
</reference>
<feature type="compositionally biased region" description="Pro residues" evidence="1">
    <location>
        <begin position="118"/>
        <end position="130"/>
    </location>
</feature>
<feature type="compositionally biased region" description="Low complexity" evidence="1">
    <location>
        <begin position="37"/>
        <end position="50"/>
    </location>
</feature>
<feature type="region of interest" description="Disordered" evidence="1">
    <location>
        <begin position="67"/>
        <end position="133"/>
    </location>
</feature>